<keyword evidence="7" id="KW-1185">Reference proteome</keyword>
<dbReference type="SUPFAM" id="SSF46689">
    <property type="entry name" value="Homeodomain-like"/>
    <property type="match status" value="1"/>
</dbReference>
<dbReference type="InterPro" id="IPR001647">
    <property type="entry name" value="HTH_TetR"/>
</dbReference>
<accession>A0ABS5PML3</accession>
<evidence type="ECO:0000313" key="6">
    <source>
        <dbReference type="EMBL" id="MBS7526393.1"/>
    </source>
</evidence>
<dbReference type="InterPro" id="IPR050109">
    <property type="entry name" value="HTH-type_TetR-like_transc_reg"/>
</dbReference>
<dbReference type="Proteomes" id="UP000746471">
    <property type="component" value="Unassembled WGS sequence"/>
</dbReference>
<evidence type="ECO:0000256" key="2">
    <source>
        <dbReference type="ARBA" id="ARBA00023125"/>
    </source>
</evidence>
<dbReference type="InterPro" id="IPR036271">
    <property type="entry name" value="Tet_transcr_reg_TetR-rel_C_sf"/>
</dbReference>
<proteinExistence type="predicted"/>
<keyword evidence="3" id="KW-0804">Transcription</keyword>
<evidence type="ECO:0000259" key="5">
    <source>
        <dbReference type="PROSITE" id="PS50977"/>
    </source>
</evidence>
<dbReference type="PANTHER" id="PTHR30055">
    <property type="entry name" value="HTH-TYPE TRANSCRIPTIONAL REGULATOR RUTR"/>
    <property type="match status" value="1"/>
</dbReference>
<feature type="DNA-binding region" description="H-T-H motif" evidence="4">
    <location>
        <begin position="24"/>
        <end position="43"/>
    </location>
</feature>
<comment type="caution">
    <text evidence="6">The sequence shown here is derived from an EMBL/GenBank/DDBJ whole genome shotgun (WGS) entry which is preliminary data.</text>
</comment>
<name>A0ABS5PML3_9FIRM</name>
<evidence type="ECO:0000313" key="7">
    <source>
        <dbReference type="Proteomes" id="UP000746471"/>
    </source>
</evidence>
<organism evidence="6 7">
    <name type="scientific">Fusibacter paucivorans</name>
    <dbReference type="NCBI Taxonomy" id="76009"/>
    <lineage>
        <taxon>Bacteria</taxon>
        <taxon>Bacillati</taxon>
        <taxon>Bacillota</taxon>
        <taxon>Clostridia</taxon>
        <taxon>Eubacteriales</taxon>
        <taxon>Eubacteriales Family XII. Incertae Sedis</taxon>
        <taxon>Fusibacter</taxon>
    </lineage>
</organism>
<gene>
    <name evidence="6" type="ORF">KHM83_06865</name>
</gene>
<evidence type="ECO:0000256" key="1">
    <source>
        <dbReference type="ARBA" id="ARBA00023015"/>
    </source>
</evidence>
<keyword evidence="1" id="KW-0805">Transcription regulation</keyword>
<feature type="domain" description="HTH tetR-type" evidence="5">
    <location>
        <begin position="1"/>
        <end position="61"/>
    </location>
</feature>
<sequence>MKKSEKILMAATKLWLQNSVKKTTMDDIAESANVSKMTIYKYYSDKDTLYLEVGSYLLASYSKQLMSISGSEAPLNEKMAQMITVVSAFAGSGDYALCQELVRYNDALQAPFDQYREAYERELYALIDAGVAEGKIRADIERQMIFYYIDMGIVYYQHNEHYRNHLNDDAAFQNQFMTFLMGNIFIEVIPAR</sequence>
<reference evidence="6 7" key="1">
    <citation type="submission" date="2021-05" db="EMBL/GenBank/DDBJ databases">
        <title>Fusibacter ferrireducens sp. nov., an anaerobic, sulfur- and Fe-reducing bacterium isolated from the mangrove sediment.</title>
        <authorList>
            <person name="Qiu D."/>
        </authorList>
    </citation>
    <scope>NUCLEOTIDE SEQUENCE [LARGE SCALE GENOMIC DNA]</scope>
    <source>
        <strain evidence="6 7">DSM 12116</strain>
    </source>
</reference>
<protein>
    <submittedName>
        <fullName evidence="6">TetR/AcrR family transcriptional regulator</fullName>
    </submittedName>
</protein>
<dbReference type="Pfam" id="PF00440">
    <property type="entry name" value="TetR_N"/>
    <property type="match status" value="1"/>
</dbReference>
<dbReference type="Gene3D" id="1.10.357.10">
    <property type="entry name" value="Tetracycline Repressor, domain 2"/>
    <property type="match status" value="1"/>
</dbReference>
<dbReference type="PANTHER" id="PTHR30055:SF234">
    <property type="entry name" value="HTH-TYPE TRANSCRIPTIONAL REGULATOR BETI"/>
    <property type="match status" value="1"/>
</dbReference>
<keyword evidence="2 4" id="KW-0238">DNA-binding</keyword>
<dbReference type="EMBL" id="JAHBCL010000009">
    <property type="protein sequence ID" value="MBS7526393.1"/>
    <property type="molecule type" value="Genomic_DNA"/>
</dbReference>
<dbReference type="SUPFAM" id="SSF48498">
    <property type="entry name" value="Tetracyclin repressor-like, C-terminal domain"/>
    <property type="match status" value="1"/>
</dbReference>
<dbReference type="PRINTS" id="PR00455">
    <property type="entry name" value="HTHTETR"/>
</dbReference>
<dbReference type="RefSeq" id="WP_213236250.1">
    <property type="nucleotide sequence ID" value="NZ_JAHBCL010000009.1"/>
</dbReference>
<evidence type="ECO:0000256" key="4">
    <source>
        <dbReference type="PROSITE-ProRule" id="PRU00335"/>
    </source>
</evidence>
<dbReference type="PROSITE" id="PS50977">
    <property type="entry name" value="HTH_TETR_2"/>
    <property type="match status" value="1"/>
</dbReference>
<evidence type="ECO:0000256" key="3">
    <source>
        <dbReference type="ARBA" id="ARBA00023163"/>
    </source>
</evidence>
<dbReference type="InterPro" id="IPR009057">
    <property type="entry name" value="Homeodomain-like_sf"/>
</dbReference>